<organism evidence="2 3">
    <name type="scientific">Arthrobacter alpinus</name>
    <dbReference type="NCBI Taxonomy" id="656366"/>
    <lineage>
        <taxon>Bacteria</taxon>
        <taxon>Bacillati</taxon>
        <taxon>Actinomycetota</taxon>
        <taxon>Actinomycetes</taxon>
        <taxon>Micrococcales</taxon>
        <taxon>Micrococcaceae</taxon>
        <taxon>Arthrobacter</taxon>
    </lineage>
</organism>
<dbReference type="Pfam" id="PF14606">
    <property type="entry name" value="Lipase_GDSL_3"/>
    <property type="match status" value="1"/>
</dbReference>
<name>A0A1H5ITI8_9MICC</name>
<dbReference type="InterPro" id="IPR013830">
    <property type="entry name" value="SGNH_hydro"/>
</dbReference>
<dbReference type="Gene3D" id="2.60.120.260">
    <property type="entry name" value="Galactose-binding domain-like"/>
    <property type="match status" value="1"/>
</dbReference>
<evidence type="ECO:0000313" key="3">
    <source>
        <dbReference type="Proteomes" id="UP000182725"/>
    </source>
</evidence>
<gene>
    <name evidence="2" type="ORF">SAMN04489740_1402</name>
</gene>
<proteinExistence type="predicted"/>
<evidence type="ECO:0000259" key="1">
    <source>
        <dbReference type="Pfam" id="PF14606"/>
    </source>
</evidence>
<dbReference type="AlphaFoldDB" id="A0A1H5ITI8"/>
<protein>
    <submittedName>
        <fullName evidence="2">GDSL-like Lipase/Acylhydrolase family protein</fullName>
    </submittedName>
</protein>
<keyword evidence="2" id="KW-0378">Hydrolase</keyword>
<dbReference type="SUPFAM" id="SSF52266">
    <property type="entry name" value="SGNH hydrolase"/>
    <property type="match status" value="1"/>
</dbReference>
<evidence type="ECO:0000313" key="2">
    <source>
        <dbReference type="EMBL" id="SEE43460.1"/>
    </source>
</evidence>
<sequence length="388" mass="41674">MSWTTTRPIPAVFVRGALELETTHRGMLPHRLPAWARAQAGGDAQLLMVESQPSGVKIAFRTEATELELDTLRTRIMYRGAPPRPDGIIELLVNGDLVDSAVTHGGDATVIDMATGSMSQDQGPVCTSRFAQLRSGMKNIEIWLPHSEVTELVELRSNAEVEPPAPVSRPRWLHHGSSISHGSNATRPTAIWPAIAAKAGNVELTNLGFGGSALLDPFMARTMRDTPAQFISVKMGINLVNLDLMRRRALGPAVHGFLDTIREGHPETPLLVISPIFCGIHEETPGPGAFDMDALAAGSMQFVATGDPAEIAAGKLTLRVIRDELQKIVAQRAADDANLYYLDGLDLYGEADSGEHPLPDALHPDTATHQLIGERFASMAFGAGGPLS</sequence>
<dbReference type="InterPro" id="IPR036514">
    <property type="entry name" value="SGNH_hydro_sf"/>
</dbReference>
<dbReference type="Proteomes" id="UP000182725">
    <property type="component" value="Unassembled WGS sequence"/>
</dbReference>
<dbReference type="EMBL" id="FNTV01000001">
    <property type="protein sequence ID" value="SEE43460.1"/>
    <property type="molecule type" value="Genomic_DNA"/>
</dbReference>
<dbReference type="GO" id="GO:0016787">
    <property type="term" value="F:hydrolase activity"/>
    <property type="evidence" value="ECO:0007669"/>
    <property type="project" value="UniProtKB-KW"/>
</dbReference>
<dbReference type="Gene3D" id="3.40.50.1110">
    <property type="entry name" value="SGNH hydrolase"/>
    <property type="match status" value="1"/>
</dbReference>
<reference evidence="2 3" key="1">
    <citation type="submission" date="2016-10" db="EMBL/GenBank/DDBJ databases">
        <authorList>
            <person name="de Groot N.N."/>
        </authorList>
    </citation>
    <scope>NUCLEOTIDE SEQUENCE [LARGE SCALE GENOMIC DNA]</scope>
    <source>
        <strain evidence="2 3">DSM 22274</strain>
    </source>
</reference>
<feature type="domain" description="SGNH hydrolase-type esterase" evidence="1">
    <location>
        <begin position="175"/>
        <end position="274"/>
    </location>
</feature>
<accession>A0A1H5ITI8</accession>
<dbReference type="RefSeq" id="WP_074711125.1">
    <property type="nucleotide sequence ID" value="NZ_FNTV01000001.1"/>
</dbReference>